<dbReference type="SUPFAM" id="SSF51126">
    <property type="entry name" value="Pectin lyase-like"/>
    <property type="match status" value="2"/>
</dbReference>
<gene>
    <name evidence="3" type="ORF">EZS26_000256</name>
</gene>
<comment type="caution">
    <text evidence="3">The sequence shown here is derived from an EMBL/GenBank/DDBJ whole genome shotgun (WGS) entry which is preliminary data.</text>
</comment>
<dbReference type="InterPro" id="IPR039448">
    <property type="entry name" value="Beta_helix"/>
</dbReference>
<feature type="domain" description="Secretion system C-terminal sorting" evidence="2">
    <location>
        <begin position="1395"/>
        <end position="1453"/>
    </location>
</feature>
<dbReference type="CDD" id="cd11576">
    <property type="entry name" value="GH99_GH71_like_2"/>
    <property type="match status" value="1"/>
</dbReference>
<feature type="domain" description="Right handed beta helix" evidence="1">
    <location>
        <begin position="578"/>
        <end position="778"/>
    </location>
</feature>
<evidence type="ECO:0000259" key="1">
    <source>
        <dbReference type="Pfam" id="PF13229"/>
    </source>
</evidence>
<dbReference type="SMART" id="SM00710">
    <property type="entry name" value="PbH1"/>
    <property type="match status" value="7"/>
</dbReference>
<reference evidence="3 4" key="1">
    <citation type="submission" date="2019-03" db="EMBL/GenBank/DDBJ databases">
        <title>Single cell metagenomics reveals metabolic interactions within the superorganism composed of flagellate Streblomastix strix and complex community of Bacteroidetes bacteria on its surface.</title>
        <authorList>
            <person name="Treitli S.C."/>
            <person name="Kolisko M."/>
            <person name="Husnik F."/>
            <person name="Keeling P."/>
            <person name="Hampl V."/>
        </authorList>
    </citation>
    <scope>NUCLEOTIDE SEQUENCE [LARGE SCALE GENOMIC DNA]</scope>
    <source>
        <strain evidence="3">St1</strain>
    </source>
</reference>
<dbReference type="Gene3D" id="2.160.20.10">
    <property type="entry name" value="Single-stranded right-handed beta-helix, Pectin lyase-like"/>
    <property type="match status" value="1"/>
</dbReference>
<dbReference type="InterPro" id="IPR006626">
    <property type="entry name" value="PbH1"/>
</dbReference>
<sequence length="1456" mass="159832">MKNIFSLNMKWLLAIILLLRINTLSYSQEVIYDETGCVYTSYDGLLMCGYQGWFAVQGDPQNAGWFHYPHDNKVQPGSINIDCWPDMTEYTKKYAAPGFKYADDSQAYLFSNQDSTTIDLHFKWMCNYGIDGIFVQRFVSQTVGGTGKIRVNNVLKYALQAAKKYNRAIAIMYDGGIDNETQYDRIVNDWNEIVTTFDLFNPQENPTFLRHNGKPVFSLWGYGVSSRGYSYEWFDRLCSSIKGEVEKKVSIMIGTPYYWREQGSDCVTDASYHTSLKKWVDIISPWAVGRYKSNNAKDKVEQQVQTDLAWCNQNNIDYVPVAFPGFSWNNLHGQASGNPLNEIPREGGNFLWKQIAAAKNKGADKMYIAMFDEMDEGTCIFKCETANHLPLNGTGSFVGYENELGSDYYLWLTGQAAQWMHGNAEYSATKPIRVESKEVFLSSAGNDNNDGLSRTSPVATLTKALGIAQKNDVIRVAGFINVATENTHANGVLLPNIKITIDGGNPATSGFTGGGASRILQISGNNNDCVIKNLMFKQAGAAGIANGMAVTLTNSNTTFENCIFTDNTGNTTTGNGTVYLNNATGATLKNCTFKNNTVRSGGGVYIEGGTDTIVGCTFETLDLSAVANSSGGGVYVSNVQNLLLKNSIFRNNKTMLDGTAIYLRENNQAANLFSKVRVEDCLIAENSSVNRGGAALAMYNTTAGNTIQLAIINTTVYKNGTASQSNGGAFFFDSARQGSTLDLVNCTITDNYTGGNAGHGAGFRFFSNGDDNTSSKNLIKRIANCIIENNLAVQTANSGSDISNRFKAENNVDLFINNSYIGHVFDDNKTYTTPDPAWTNRLNYQLAGLAGLSPKKEEYLASQNSIPLDFDSEALEYGNAQYLLDFGVNTDQLGNIRVFSNNKCAIGAVEIPAEPIYEGQAKDYTHLIMYGQSLSTGHESHITLSAENVHGNYMVGNQIWINYGNSDLKTLNPLVGKPAKGATDIIECPLLGAANHIQLKGLHENILATSTGTSGKCIEDLSKESQVSTLYDDYLNALKSTYKIVRRSNSTINVPAVFWLQGEWNYQGYGNGLTAGTPPAFAKNEYKALMLTLKNNLQNDVKIIYSQANSPLFITYQTGVQYSLGRELTIGMAQLEASNEQNDIVCAGPVYPMTDVGGHLDANGYRWYGEMLGKVYYKTKILGEDFKPLQPLELSRDNSDAKKVIIKFRVPKKPLLLDEKTLAKVTDYGFEVYLNGARQTISNVSVADDSVIVTCAQNLTGKIEVVYAGANVTYASISGNGRGHGNLRDSDDYQAFFTYQDPDKKDGSGNYVYPRNANDASTTLRPVFEPKDANGNIIYEQPYPLYNFSVSFYYVIPAGEPKYVVPNLTGLETKIPDTSNSNEIRIQQNGKTLSVNTTGKGEITVEIYDITGKTIGKYVLKSYVDTIDLSSLPNGVYLVKATASHCTETGKIVLHS</sequence>
<dbReference type="Proteomes" id="UP000324575">
    <property type="component" value="Unassembled WGS sequence"/>
</dbReference>
<name>A0A5M8P594_9BACT</name>
<organism evidence="3 4">
    <name type="scientific">Candidatus Ordinivivax streblomastigis</name>
    <dbReference type="NCBI Taxonomy" id="2540710"/>
    <lineage>
        <taxon>Bacteria</taxon>
        <taxon>Pseudomonadati</taxon>
        <taxon>Bacteroidota</taxon>
        <taxon>Bacteroidia</taxon>
        <taxon>Bacteroidales</taxon>
        <taxon>Candidatus Ordinivivax</taxon>
    </lineage>
</organism>
<dbReference type="InterPro" id="IPR012334">
    <property type="entry name" value="Pectin_lyas_fold"/>
</dbReference>
<dbReference type="EMBL" id="SNRX01000001">
    <property type="protein sequence ID" value="KAA6303705.1"/>
    <property type="molecule type" value="Genomic_DNA"/>
</dbReference>
<proteinExistence type="predicted"/>
<dbReference type="Gene3D" id="3.20.20.80">
    <property type="entry name" value="Glycosidases"/>
    <property type="match status" value="1"/>
</dbReference>
<dbReference type="InterPro" id="IPR036514">
    <property type="entry name" value="SGNH_hydro_sf"/>
</dbReference>
<dbReference type="SUPFAM" id="SSF52266">
    <property type="entry name" value="SGNH hydrolase"/>
    <property type="match status" value="1"/>
</dbReference>
<accession>A0A5M8P594</accession>
<dbReference type="PANTHER" id="PTHR11319">
    <property type="entry name" value="G PROTEIN-COUPLED RECEPTOR-RELATED"/>
    <property type="match status" value="1"/>
</dbReference>
<dbReference type="Pfam" id="PF13229">
    <property type="entry name" value="Beta_helix"/>
    <property type="match status" value="1"/>
</dbReference>
<dbReference type="Gene3D" id="3.40.50.1110">
    <property type="entry name" value="SGNH hydrolase"/>
    <property type="match status" value="1"/>
</dbReference>
<dbReference type="PANTHER" id="PTHR11319:SF35">
    <property type="entry name" value="OUTER MEMBRANE PROTEIN PMPC-RELATED"/>
    <property type="match status" value="1"/>
</dbReference>
<dbReference type="InterPro" id="IPR011050">
    <property type="entry name" value="Pectin_lyase_fold/virulence"/>
</dbReference>
<dbReference type="NCBIfam" id="TIGR04183">
    <property type="entry name" value="Por_Secre_tail"/>
    <property type="match status" value="1"/>
</dbReference>
<evidence type="ECO:0000259" key="2">
    <source>
        <dbReference type="Pfam" id="PF18962"/>
    </source>
</evidence>
<dbReference type="Pfam" id="PF18962">
    <property type="entry name" value="Por_Secre_tail"/>
    <property type="match status" value="1"/>
</dbReference>
<evidence type="ECO:0000313" key="3">
    <source>
        <dbReference type="EMBL" id="KAA6303705.1"/>
    </source>
</evidence>
<dbReference type="GO" id="GO:0016788">
    <property type="term" value="F:hydrolase activity, acting on ester bonds"/>
    <property type="evidence" value="ECO:0007669"/>
    <property type="project" value="UniProtKB-ARBA"/>
</dbReference>
<evidence type="ECO:0000313" key="4">
    <source>
        <dbReference type="Proteomes" id="UP000324575"/>
    </source>
</evidence>
<dbReference type="InterPro" id="IPR026444">
    <property type="entry name" value="Secre_tail"/>
</dbReference>
<protein>
    <submittedName>
        <fullName evidence="3">Uncharacterized protein</fullName>
    </submittedName>
</protein>